<dbReference type="InterPro" id="IPR036388">
    <property type="entry name" value="WH-like_DNA-bd_sf"/>
</dbReference>
<dbReference type="EMBL" id="JAVLVT010000006">
    <property type="protein sequence ID" value="MDS1271410.1"/>
    <property type="molecule type" value="Genomic_DNA"/>
</dbReference>
<keyword evidence="2" id="KW-0677">Repeat</keyword>
<dbReference type="CDD" id="cd15831">
    <property type="entry name" value="BTAD"/>
    <property type="match status" value="1"/>
</dbReference>
<dbReference type="InterPro" id="IPR005158">
    <property type="entry name" value="BTAD"/>
</dbReference>
<dbReference type="Gene3D" id="1.25.40.10">
    <property type="entry name" value="Tetratricopeptide repeat domain"/>
    <property type="match status" value="3"/>
</dbReference>
<dbReference type="SMART" id="SM00028">
    <property type="entry name" value="TPR"/>
    <property type="match status" value="5"/>
</dbReference>
<dbReference type="Pfam" id="PF00931">
    <property type="entry name" value="NB-ARC"/>
    <property type="match status" value="1"/>
</dbReference>
<evidence type="ECO:0000256" key="4">
    <source>
        <dbReference type="ARBA" id="ARBA00023125"/>
    </source>
</evidence>
<comment type="similarity">
    <text evidence="1">Belongs to the AfsR/DnrI/RedD regulatory family.</text>
</comment>
<dbReference type="PROSITE" id="PS51755">
    <property type="entry name" value="OMPR_PHOB"/>
    <property type="match status" value="1"/>
</dbReference>
<dbReference type="RefSeq" id="WP_310912971.1">
    <property type="nucleotide sequence ID" value="NZ_JAVLVT010000006.1"/>
</dbReference>
<dbReference type="SMART" id="SM00862">
    <property type="entry name" value="Trans_reg_C"/>
    <property type="match status" value="1"/>
</dbReference>
<reference evidence="10" key="1">
    <citation type="submission" date="2023-07" db="EMBL/GenBank/DDBJ databases">
        <title>Novel species in the genus Lipingzhangella isolated from Sambhar Salt Lake.</title>
        <authorList>
            <person name="Jiya N."/>
            <person name="Kajale S."/>
            <person name="Sharma A."/>
        </authorList>
    </citation>
    <scope>NUCLEOTIDE SEQUENCE [LARGE SCALE GENOMIC DNA]</scope>
    <source>
        <strain evidence="10">LS1_29</strain>
    </source>
</reference>
<proteinExistence type="inferred from homology"/>
<sequence length="1020" mass="111352">MDFTVLGPVSASLPGTTVPLGGPRQRCVLGVLLVELNTSVPVDRLVELLWGEDPPRTARAIIQVQVSHLRKAVPGVIQTSSGGYRAEVDPERVDLHRYRRLVAAARAAPVREALPLWRQALDCWTGTPLQDLGSARLWYTVALPLLEERWDTRLQWAEAALHQGHASELITVLPAWVREDPLRERLAYLLIRALFTEGHRARALAVYHELQQHLATELGVDPSPEVSELHQEILADSEQTTAVGLATVTPTGQDTGSHSTPGAAAAPSTPRTWRNDLPREVADFTAREHDAAQVRAAAYADGPGLCAITGPGGIGKTSLATHVAHRLVGTYPDGQLFLDLHGHSTHRPPLSPRAALGMLLRASRVTAGNMPERTEERAALWRSLVAGCRLLLVLDNVADTEQLTPLLPATNESLTLVTSRCDLSFLTGSHTVFLSALNVDESVELLRSIVGPERVRADPASVRGVAELCAGLPLALRIVGARMIARPKWTFAELEDRLRREERRLSELRVRGQSVSGAFEVSYRQLRADQQQAFLLLGRMLGSSIDSHAAAALLNQEVDSAEDILEELVRACLLEEPSPGMFRFHDLIAVFARHRGDDILSAATVDRARERLAQHYRSTARRAAHWIGPPAHEALTDGNVDDRWNSRADALAWFDAHAANLVATVDHFTERGAGTAAWQLTDGLGRYYAAHGNLDPWLSTHEKALSASRSEGDDTGISVTLVGLGIANCLAGRFALARRMLAEAKDRFVQLNDRVGEMRATANLGMVDERMGRFAAALHSFSQVLEYAIERSDTELEALQRTNIALVRHILGDSDHAAAECATVLDLCRNAHLPHRRASALRTLALVHARRGDLTTAQDQIRQALDLFEELGDTTGLVYTRNKRAVILREAGHLDAAVTSHFSALELAHHKGNRDPEAGIQVDLGETLMRVHAHGDARHAYTTALSLARERTERYTEGRALLGLAELAHHGGDTAGRDTHLRGAAEILTELGVPEVTRIEELNRRAGRESGTATPPGTIP</sequence>
<dbReference type="InterPro" id="IPR001867">
    <property type="entry name" value="OmpR/PhoB-type_DNA-bd"/>
</dbReference>
<dbReference type="InterPro" id="IPR042197">
    <property type="entry name" value="Apaf_helical"/>
</dbReference>
<evidence type="ECO:0000256" key="5">
    <source>
        <dbReference type="ARBA" id="ARBA00023163"/>
    </source>
</evidence>
<comment type="caution">
    <text evidence="9">The sequence shown here is derived from an EMBL/GenBank/DDBJ whole genome shotgun (WGS) entry which is preliminary data.</text>
</comment>
<evidence type="ECO:0000256" key="2">
    <source>
        <dbReference type="ARBA" id="ARBA00022737"/>
    </source>
</evidence>
<dbReference type="InterPro" id="IPR051677">
    <property type="entry name" value="AfsR-DnrI-RedD_regulator"/>
</dbReference>
<dbReference type="InterPro" id="IPR002182">
    <property type="entry name" value="NB-ARC"/>
</dbReference>
<evidence type="ECO:0000259" key="8">
    <source>
        <dbReference type="PROSITE" id="PS51755"/>
    </source>
</evidence>
<feature type="region of interest" description="Disordered" evidence="7">
    <location>
        <begin position="250"/>
        <end position="274"/>
    </location>
</feature>
<evidence type="ECO:0000256" key="1">
    <source>
        <dbReference type="ARBA" id="ARBA00005820"/>
    </source>
</evidence>
<dbReference type="PRINTS" id="PR00364">
    <property type="entry name" value="DISEASERSIST"/>
</dbReference>
<dbReference type="InterPro" id="IPR019734">
    <property type="entry name" value="TPR_rpt"/>
</dbReference>
<feature type="domain" description="OmpR/PhoB-type" evidence="8">
    <location>
        <begin position="1"/>
        <end position="88"/>
    </location>
</feature>
<dbReference type="PANTHER" id="PTHR35807:SF1">
    <property type="entry name" value="TRANSCRIPTIONAL REGULATOR REDD"/>
    <property type="match status" value="1"/>
</dbReference>
<dbReference type="InterPro" id="IPR016032">
    <property type="entry name" value="Sig_transdc_resp-reg_C-effctor"/>
</dbReference>
<keyword evidence="5" id="KW-0804">Transcription</keyword>
<dbReference type="InterPro" id="IPR011990">
    <property type="entry name" value="TPR-like_helical_dom_sf"/>
</dbReference>
<dbReference type="Pfam" id="PF03704">
    <property type="entry name" value="BTAD"/>
    <property type="match status" value="1"/>
</dbReference>
<organism evidence="9 10">
    <name type="scientific">Lipingzhangella rawalii</name>
    <dbReference type="NCBI Taxonomy" id="2055835"/>
    <lineage>
        <taxon>Bacteria</taxon>
        <taxon>Bacillati</taxon>
        <taxon>Actinomycetota</taxon>
        <taxon>Actinomycetes</taxon>
        <taxon>Streptosporangiales</taxon>
        <taxon>Nocardiopsidaceae</taxon>
        <taxon>Lipingzhangella</taxon>
    </lineage>
</organism>
<dbReference type="SUPFAM" id="SSF52540">
    <property type="entry name" value="P-loop containing nucleoside triphosphate hydrolases"/>
    <property type="match status" value="1"/>
</dbReference>
<evidence type="ECO:0000256" key="7">
    <source>
        <dbReference type="SAM" id="MobiDB-lite"/>
    </source>
</evidence>
<dbReference type="Pfam" id="PF13424">
    <property type="entry name" value="TPR_12"/>
    <property type="match status" value="2"/>
</dbReference>
<evidence type="ECO:0000256" key="3">
    <source>
        <dbReference type="ARBA" id="ARBA00023015"/>
    </source>
</evidence>
<feature type="DNA-binding region" description="OmpR/PhoB-type" evidence="6">
    <location>
        <begin position="1"/>
        <end position="88"/>
    </location>
</feature>
<keyword evidence="4 6" id="KW-0238">DNA-binding</keyword>
<gene>
    <name evidence="9" type="ORF">RIF23_14005</name>
</gene>
<accession>A0ABU2H983</accession>
<evidence type="ECO:0000256" key="6">
    <source>
        <dbReference type="PROSITE-ProRule" id="PRU01091"/>
    </source>
</evidence>
<feature type="compositionally biased region" description="Low complexity" evidence="7">
    <location>
        <begin position="255"/>
        <end position="270"/>
    </location>
</feature>
<dbReference type="Gene3D" id="3.40.50.300">
    <property type="entry name" value="P-loop containing nucleotide triphosphate hydrolases"/>
    <property type="match status" value="1"/>
</dbReference>
<dbReference type="SUPFAM" id="SSF48452">
    <property type="entry name" value="TPR-like"/>
    <property type="match status" value="3"/>
</dbReference>
<dbReference type="Gene3D" id="1.10.10.10">
    <property type="entry name" value="Winged helix-like DNA-binding domain superfamily/Winged helix DNA-binding domain"/>
    <property type="match status" value="2"/>
</dbReference>
<evidence type="ECO:0000313" key="10">
    <source>
        <dbReference type="Proteomes" id="UP001250214"/>
    </source>
</evidence>
<dbReference type="SUPFAM" id="SSF46894">
    <property type="entry name" value="C-terminal effector domain of the bipartite response regulators"/>
    <property type="match status" value="1"/>
</dbReference>
<evidence type="ECO:0000313" key="9">
    <source>
        <dbReference type="EMBL" id="MDS1271410.1"/>
    </source>
</evidence>
<keyword evidence="3" id="KW-0805">Transcription regulation</keyword>
<keyword evidence="10" id="KW-1185">Reference proteome</keyword>
<protein>
    <submittedName>
        <fullName evidence="9">BTAD domain-containing putative transcriptional regulator</fullName>
    </submittedName>
</protein>
<name>A0ABU2H983_9ACTN</name>
<dbReference type="Proteomes" id="UP001250214">
    <property type="component" value="Unassembled WGS sequence"/>
</dbReference>
<dbReference type="InterPro" id="IPR027417">
    <property type="entry name" value="P-loop_NTPase"/>
</dbReference>
<dbReference type="Gene3D" id="1.10.8.430">
    <property type="entry name" value="Helical domain of apoptotic protease-activating factors"/>
    <property type="match status" value="1"/>
</dbReference>
<dbReference type="SMART" id="SM01043">
    <property type="entry name" value="BTAD"/>
    <property type="match status" value="1"/>
</dbReference>
<dbReference type="PANTHER" id="PTHR35807">
    <property type="entry name" value="TRANSCRIPTIONAL REGULATOR REDD-RELATED"/>
    <property type="match status" value="1"/>
</dbReference>